<sequence>MSLPILTRSLAKAGRAFMICGLLAGAVACKKDDVSLNGPCYPTQSQKMEQKVKDIEVIQKYLTDNKVDANLVKSTESGLHYMNLQPGTGRQIKVGDNVQVHYIGKTLSGSTFDSSYDRSQTFPVMVGYSQVIAGWQEALPLMSVGEETRFYIPSYLAYGPCGSQSLGPNAVLIFDIKVVSVQ</sequence>
<dbReference type="RefSeq" id="WP_112304037.1">
    <property type="nucleotide sequence ID" value="NZ_QMDV01000001.1"/>
</dbReference>
<dbReference type="EC" id="5.2.1.8" evidence="6"/>
<evidence type="ECO:0000313" key="8">
    <source>
        <dbReference type="EMBL" id="RAU83956.1"/>
    </source>
</evidence>
<feature type="domain" description="PPIase FKBP-type" evidence="7">
    <location>
        <begin position="95"/>
        <end position="182"/>
    </location>
</feature>
<dbReference type="InterPro" id="IPR001179">
    <property type="entry name" value="PPIase_FKBP_dom"/>
</dbReference>
<comment type="similarity">
    <text evidence="2 6">Belongs to the FKBP-type PPIase family.</text>
</comment>
<comment type="catalytic activity">
    <reaction evidence="1 5 6">
        <text>[protein]-peptidylproline (omega=180) = [protein]-peptidylproline (omega=0)</text>
        <dbReference type="Rhea" id="RHEA:16237"/>
        <dbReference type="Rhea" id="RHEA-COMP:10747"/>
        <dbReference type="Rhea" id="RHEA-COMP:10748"/>
        <dbReference type="ChEBI" id="CHEBI:83833"/>
        <dbReference type="ChEBI" id="CHEBI:83834"/>
        <dbReference type="EC" id="5.2.1.8"/>
    </reaction>
</comment>
<comment type="caution">
    <text evidence="8">The sequence shown here is derived from an EMBL/GenBank/DDBJ whole genome shotgun (WGS) entry which is preliminary data.</text>
</comment>
<gene>
    <name evidence="8" type="ORF">DP923_02515</name>
</gene>
<reference evidence="8 9" key="1">
    <citation type="submission" date="2018-06" db="EMBL/GenBank/DDBJ databases">
        <authorList>
            <person name="Liu Z.-W."/>
        </authorList>
    </citation>
    <scope>NUCLEOTIDE SEQUENCE [LARGE SCALE GENOMIC DNA]</scope>
    <source>
        <strain evidence="8 9">2b14</strain>
    </source>
</reference>
<keyword evidence="4 5" id="KW-0413">Isomerase</keyword>
<dbReference type="AlphaFoldDB" id="A0A364RIA7"/>
<dbReference type="SUPFAM" id="SSF54534">
    <property type="entry name" value="FKBP-like"/>
    <property type="match status" value="1"/>
</dbReference>
<evidence type="ECO:0000256" key="5">
    <source>
        <dbReference type="PROSITE-ProRule" id="PRU00277"/>
    </source>
</evidence>
<dbReference type="InterPro" id="IPR046357">
    <property type="entry name" value="PPIase_dom_sf"/>
</dbReference>
<dbReference type="OrthoDB" id="9814548at2"/>
<dbReference type="Pfam" id="PF00254">
    <property type="entry name" value="FKBP_C"/>
    <property type="match status" value="1"/>
</dbReference>
<evidence type="ECO:0000256" key="3">
    <source>
        <dbReference type="ARBA" id="ARBA00023110"/>
    </source>
</evidence>
<evidence type="ECO:0000259" key="7">
    <source>
        <dbReference type="PROSITE" id="PS50059"/>
    </source>
</evidence>
<evidence type="ECO:0000256" key="2">
    <source>
        <dbReference type="ARBA" id="ARBA00006577"/>
    </source>
</evidence>
<evidence type="ECO:0000313" key="9">
    <source>
        <dbReference type="Proteomes" id="UP000251692"/>
    </source>
</evidence>
<dbReference type="Gene3D" id="3.10.50.40">
    <property type="match status" value="1"/>
</dbReference>
<dbReference type="GO" id="GO:0003755">
    <property type="term" value="F:peptidyl-prolyl cis-trans isomerase activity"/>
    <property type="evidence" value="ECO:0007669"/>
    <property type="project" value="UniProtKB-UniRule"/>
</dbReference>
<dbReference type="Proteomes" id="UP000251692">
    <property type="component" value="Unassembled WGS sequence"/>
</dbReference>
<dbReference type="PANTHER" id="PTHR43811:SF57">
    <property type="entry name" value="FKBP-TYPE PEPTIDYL-PROLYL CIS-TRANS ISOMERASE FKPA-RELATED"/>
    <property type="match status" value="1"/>
</dbReference>
<dbReference type="EMBL" id="QMDV01000001">
    <property type="protein sequence ID" value="RAU83956.1"/>
    <property type="molecule type" value="Genomic_DNA"/>
</dbReference>
<accession>A0A364RIA7</accession>
<evidence type="ECO:0000256" key="6">
    <source>
        <dbReference type="RuleBase" id="RU003915"/>
    </source>
</evidence>
<keyword evidence="9" id="KW-1185">Reference proteome</keyword>
<protein>
    <recommendedName>
        <fullName evidence="6">Peptidyl-prolyl cis-trans isomerase</fullName>
        <ecNumber evidence="6">5.2.1.8</ecNumber>
    </recommendedName>
</protein>
<proteinExistence type="inferred from homology"/>
<dbReference type="PROSITE" id="PS50059">
    <property type="entry name" value="FKBP_PPIASE"/>
    <property type="match status" value="1"/>
</dbReference>
<keyword evidence="3 5" id="KW-0697">Rotamase</keyword>
<dbReference type="PANTHER" id="PTHR43811">
    <property type="entry name" value="FKBP-TYPE PEPTIDYL-PROLYL CIS-TRANS ISOMERASE FKPA"/>
    <property type="match status" value="1"/>
</dbReference>
<reference evidence="8 9" key="2">
    <citation type="submission" date="2018-07" db="EMBL/GenBank/DDBJ databases">
        <title>Pontibacter sp. 2b14 genomic sequence and assembly.</title>
        <authorList>
            <person name="Du Z.-J."/>
        </authorList>
    </citation>
    <scope>NUCLEOTIDE SEQUENCE [LARGE SCALE GENOMIC DNA]</scope>
    <source>
        <strain evidence="8 9">2b14</strain>
    </source>
</reference>
<name>A0A364RIA7_9BACT</name>
<organism evidence="8 9">
    <name type="scientific">Pontibacter arcticus</name>
    <dbReference type="NCBI Taxonomy" id="2080288"/>
    <lineage>
        <taxon>Bacteria</taxon>
        <taxon>Pseudomonadati</taxon>
        <taxon>Bacteroidota</taxon>
        <taxon>Cytophagia</taxon>
        <taxon>Cytophagales</taxon>
        <taxon>Hymenobacteraceae</taxon>
        <taxon>Pontibacter</taxon>
    </lineage>
</organism>
<evidence type="ECO:0000256" key="1">
    <source>
        <dbReference type="ARBA" id="ARBA00000971"/>
    </source>
</evidence>
<evidence type="ECO:0000256" key="4">
    <source>
        <dbReference type="ARBA" id="ARBA00023235"/>
    </source>
</evidence>